<dbReference type="InterPro" id="IPR013766">
    <property type="entry name" value="Thioredoxin_domain"/>
</dbReference>
<evidence type="ECO:0000256" key="1">
    <source>
        <dbReference type="ARBA" id="ARBA00001974"/>
    </source>
</evidence>
<dbReference type="GO" id="GO:0016971">
    <property type="term" value="F:flavin-dependent sulfhydryl oxidase activity"/>
    <property type="evidence" value="ECO:0007669"/>
    <property type="project" value="InterPro"/>
</dbReference>
<comment type="caution">
    <text evidence="12">The sequence shown here is derived from an EMBL/GenBank/DDBJ whole genome shotgun (WGS) entry which is preliminary data.</text>
</comment>
<keyword evidence="2 8" id="KW-0285">Flavoprotein</keyword>
<feature type="signal peptide" evidence="9">
    <location>
        <begin position="1"/>
        <end position="27"/>
    </location>
</feature>
<dbReference type="Pfam" id="PF00085">
    <property type="entry name" value="Thioredoxin"/>
    <property type="match status" value="1"/>
</dbReference>
<dbReference type="PROSITE" id="PS51324">
    <property type="entry name" value="ERV_ALR"/>
    <property type="match status" value="1"/>
</dbReference>
<dbReference type="EMBL" id="LJSK01000476">
    <property type="protein sequence ID" value="KPI82956.1"/>
    <property type="molecule type" value="Genomic_DNA"/>
</dbReference>
<keyword evidence="8" id="KW-1133">Transmembrane helix</keyword>
<dbReference type="SUPFAM" id="SSF52833">
    <property type="entry name" value="Thioredoxin-like"/>
    <property type="match status" value="1"/>
</dbReference>
<proteinExistence type="predicted"/>
<sequence length="579" mass="63906">MGNGIPAALFVGLYVLLATLGFSGVSAAAVNEQSLFRTASEVVDIADLQLLHLHESAGRCPWIIMAYSDGCGHCRGAAPSTMHLARETYETPDDVMHEVTIAALNCQVYTQTCRDLGVEGVPAFFFLSPESLAAVKSTLAPIVLHPPKVTDGSVEKPERQTLHIFDIGRGGDLEKHLGPARSLWGSMTKDRWNAHSRERCLNMRSFLRNWKQSELAIVGPEGNPSGAAFNEDTRFHSVDVANAFFLTLYHEVSLVGLDSVERRYALNRFLRAVQRQLPGLGADVLLHEMVAHKNSNDLQPSPADFTSFTVADWQKLVLSAGIPFQGSPRDLAWKTCKGSLWHHRGFPCGLWLLYHALAANPEDQKSFVPVASLGNHRASLSAAADSEVGNAANVEILFIIKDYVRNFFSCEVCRRHFMSFAPNNKEDPGLQMWRVHNVVNFYLANVTAGADPLVPKRQFPGRTMCPTCYRDSGAVVTDSESAVVVTEMIQFLRKRYRWSPSSLYQSTYTTSPTAAAGEDGGGDGREVIRVQKSPMTVNILLTMSVVVVVVLFAMRLVLRRAKSVKFRKHRPILPLCAHS</sequence>
<dbReference type="OMA" id="WRYRGFP"/>
<gene>
    <name evidence="12" type="ORF">ABL78_8032</name>
</gene>
<keyword evidence="6" id="KW-1015">Disulfide bond</keyword>
<dbReference type="PANTHER" id="PTHR22897:SF8">
    <property type="entry name" value="SULFHYDRYL OXIDASE"/>
    <property type="match status" value="1"/>
</dbReference>
<evidence type="ECO:0000259" key="11">
    <source>
        <dbReference type="PROSITE" id="PS51352"/>
    </source>
</evidence>
<evidence type="ECO:0000313" key="12">
    <source>
        <dbReference type="EMBL" id="KPI82956.1"/>
    </source>
</evidence>
<dbReference type="Pfam" id="PF04777">
    <property type="entry name" value="Evr1_Alr"/>
    <property type="match status" value="1"/>
</dbReference>
<keyword evidence="7" id="KW-0325">Glycoprotein</keyword>
<comment type="cofactor">
    <cofactor evidence="1 8">
        <name>FAD</name>
        <dbReference type="ChEBI" id="CHEBI:57692"/>
    </cofactor>
</comment>
<dbReference type="Gene3D" id="3.40.30.10">
    <property type="entry name" value="Glutaredoxin"/>
    <property type="match status" value="1"/>
</dbReference>
<dbReference type="GO" id="GO:0006457">
    <property type="term" value="P:protein folding"/>
    <property type="evidence" value="ECO:0007669"/>
    <property type="project" value="TreeGrafter"/>
</dbReference>
<dbReference type="InterPro" id="IPR039798">
    <property type="entry name" value="Sulfhydryl_oxidase"/>
</dbReference>
<dbReference type="InterPro" id="IPR036774">
    <property type="entry name" value="ERV/ALR_sulphydryl_oxid_sf"/>
</dbReference>
<keyword evidence="4 8" id="KW-0274">FAD</keyword>
<keyword evidence="8" id="KW-0472">Membrane</keyword>
<dbReference type="GO" id="GO:0000139">
    <property type="term" value="C:Golgi membrane"/>
    <property type="evidence" value="ECO:0007669"/>
    <property type="project" value="TreeGrafter"/>
</dbReference>
<dbReference type="PANTHER" id="PTHR22897">
    <property type="entry name" value="QUIESCIN Q6-RELATED SULFHYDRYL OXIDASE"/>
    <property type="match status" value="1"/>
</dbReference>
<evidence type="ECO:0000256" key="2">
    <source>
        <dbReference type="ARBA" id="ARBA00022630"/>
    </source>
</evidence>
<dbReference type="OrthoDB" id="59470at2759"/>
<evidence type="ECO:0000256" key="8">
    <source>
        <dbReference type="RuleBase" id="RU371123"/>
    </source>
</evidence>
<evidence type="ECO:0000256" key="5">
    <source>
        <dbReference type="ARBA" id="ARBA00023002"/>
    </source>
</evidence>
<dbReference type="InterPro" id="IPR036249">
    <property type="entry name" value="Thioredoxin-like_sf"/>
</dbReference>
<dbReference type="GO" id="GO:0005615">
    <property type="term" value="C:extracellular space"/>
    <property type="evidence" value="ECO:0007669"/>
    <property type="project" value="TreeGrafter"/>
</dbReference>
<keyword evidence="13" id="KW-1185">Reference proteome</keyword>
<dbReference type="GO" id="GO:0003756">
    <property type="term" value="F:protein disulfide isomerase activity"/>
    <property type="evidence" value="ECO:0007669"/>
    <property type="project" value="TreeGrafter"/>
</dbReference>
<evidence type="ECO:0000256" key="9">
    <source>
        <dbReference type="SAM" id="SignalP"/>
    </source>
</evidence>
<name>A0A0N0P2H4_LEPSE</name>
<dbReference type="Proteomes" id="UP000038009">
    <property type="component" value="Unassembled WGS sequence"/>
</dbReference>
<dbReference type="PROSITE" id="PS51352">
    <property type="entry name" value="THIOREDOXIN_2"/>
    <property type="match status" value="1"/>
</dbReference>
<keyword evidence="5 8" id="KW-0560">Oxidoreductase</keyword>
<comment type="catalytic activity">
    <reaction evidence="8">
        <text>2 R'C(R)SH + O2 = R'C(R)S-S(R)CR' + H2O2</text>
        <dbReference type="Rhea" id="RHEA:17357"/>
        <dbReference type="ChEBI" id="CHEBI:15379"/>
        <dbReference type="ChEBI" id="CHEBI:16240"/>
        <dbReference type="ChEBI" id="CHEBI:16520"/>
        <dbReference type="ChEBI" id="CHEBI:17412"/>
        <dbReference type="EC" id="1.8.3.2"/>
    </reaction>
</comment>
<dbReference type="VEuPathDB" id="TriTrypDB:Lsey_0476_0050"/>
<feature type="domain" description="Thioredoxin" evidence="11">
    <location>
        <begin position="16"/>
        <end position="182"/>
    </location>
</feature>
<evidence type="ECO:0000256" key="4">
    <source>
        <dbReference type="ARBA" id="ARBA00022827"/>
    </source>
</evidence>
<dbReference type="EC" id="1.8.3.2" evidence="8"/>
<dbReference type="SUPFAM" id="SSF69000">
    <property type="entry name" value="FAD-dependent thiol oxidase"/>
    <property type="match status" value="1"/>
</dbReference>
<dbReference type="AlphaFoldDB" id="A0A0N0P2H4"/>
<feature type="transmembrane region" description="Helical" evidence="8">
    <location>
        <begin position="539"/>
        <end position="558"/>
    </location>
</feature>
<evidence type="ECO:0000313" key="13">
    <source>
        <dbReference type="Proteomes" id="UP000038009"/>
    </source>
</evidence>
<evidence type="ECO:0000256" key="7">
    <source>
        <dbReference type="ARBA" id="ARBA00023180"/>
    </source>
</evidence>
<protein>
    <recommendedName>
        <fullName evidence="8">Sulfhydryl oxidase</fullName>
        <ecNumber evidence="8">1.8.3.2</ecNumber>
    </recommendedName>
</protein>
<dbReference type="Gene3D" id="1.20.120.310">
    <property type="entry name" value="ERV/ALR sulfhydryl oxidase domain"/>
    <property type="match status" value="1"/>
</dbReference>
<evidence type="ECO:0000256" key="6">
    <source>
        <dbReference type="ARBA" id="ARBA00023157"/>
    </source>
</evidence>
<feature type="chain" id="PRO_5005857199" description="Sulfhydryl oxidase" evidence="9">
    <location>
        <begin position="28"/>
        <end position="579"/>
    </location>
</feature>
<evidence type="ECO:0000256" key="3">
    <source>
        <dbReference type="ARBA" id="ARBA00022729"/>
    </source>
</evidence>
<accession>A0A0N0P2H4</accession>
<dbReference type="InterPro" id="IPR053995">
    <property type="entry name" value="QSOX_pErv"/>
</dbReference>
<dbReference type="CDD" id="cd02961">
    <property type="entry name" value="PDI_a_family"/>
    <property type="match status" value="1"/>
</dbReference>
<keyword evidence="8" id="KW-0812">Transmembrane</keyword>
<dbReference type="Pfam" id="PF22220">
    <property type="entry name" value="QSOX_pErv"/>
    <property type="match status" value="1"/>
</dbReference>
<organism evidence="12 13">
    <name type="scientific">Leptomonas seymouri</name>
    <dbReference type="NCBI Taxonomy" id="5684"/>
    <lineage>
        <taxon>Eukaryota</taxon>
        <taxon>Discoba</taxon>
        <taxon>Euglenozoa</taxon>
        <taxon>Kinetoplastea</taxon>
        <taxon>Metakinetoplastina</taxon>
        <taxon>Trypanosomatida</taxon>
        <taxon>Trypanosomatidae</taxon>
        <taxon>Leishmaniinae</taxon>
        <taxon>Leptomonas</taxon>
    </lineage>
</organism>
<evidence type="ECO:0000259" key="10">
    <source>
        <dbReference type="PROSITE" id="PS51324"/>
    </source>
</evidence>
<dbReference type="InterPro" id="IPR017905">
    <property type="entry name" value="ERV/ALR_sulphydryl_oxidase"/>
</dbReference>
<feature type="domain" description="ERV/ALR sulfhydryl oxidase" evidence="10">
    <location>
        <begin position="339"/>
        <end position="458"/>
    </location>
</feature>
<reference evidence="12 13" key="1">
    <citation type="journal article" date="2015" name="PLoS Pathog.">
        <title>Leptomonas seymouri: Adaptations to the Dixenous Life Cycle Analyzed by Genome Sequencing, Transcriptome Profiling and Co-infection with Leishmania donovani.</title>
        <authorList>
            <person name="Kraeva N."/>
            <person name="Butenko A."/>
            <person name="Hlavacova J."/>
            <person name="Kostygov A."/>
            <person name="Myskova J."/>
            <person name="Grybchuk D."/>
            <person name="Lestinova T."/>
            <person name="Votypka J."/>
            <person name="Volf P."/>
            <person name="Opperdoes F."/>
            <person name="Flegontov P."/>
            <person name="Lukes J."/>
            <person name="Yurchenko V."/>
        </authorList>
    </citation>
    <scope>NUCLEOTIDE SEQUENCE [LARGE SCALE GENOMIC DNA]</scope>
    <source>
        <strain evidence="12 13">ATCC 30220</strain>
    </source>
</reference>
<keyword evidence="3 9" id="KW-0732">Signal</keyword>